<evidence type="ECO:0000256" key="2">
    <source>
        <dbReference type="ARBA" id="ARBA00022723"/>
    </source>
</evidence>
<evidence type="ECO:0008006" key="14">
    <source>
        <dbReference type="Google" id="ProtNLM"/>
    </source>
</evidence>
<dbReference type="Proteomes" id="UP000053237">
    <property type="component" value="Unassembled WGS sequence"/>
</dbReference>
<dbReference type="PROSITE" id="PS51805">
    <property type="entry name" value="EPHD"/>
    <property type="match status" value="1"/>
</dbReference>
<dbReference type="EMBL" id="CAIX01000071">
    <property type="protein sequence ID" value="CCI44452.1"/>
    <property type="molecule type" value="Genomic_DNA"/>
</dbReference>
<dbReference type="Pfam" id="PF13771">
    <property type="entry name" value="zf-HC5HC2H"/>
    <property type="match status" value="1"/>
</dbReference>
<dbReference type="SMART" id="SM00320">
    <property type="entry name" value="WD40"/>
    <property type="match status" value="6"/>
</dbReference>
<dbReference type="CDD" id="cd04369">
    <property type="entry name" value="Bromodomain"/>
    <property type="match status" value="1"/>
</dbReference>
<comment type="caution">
    <text evidence="12">The sequence shown here is derived from an EMBL/GenBank/DDBJ whole genome shotgun (WGS) entry which is preliminary data.</text>
</comment>
<dbReference type="PROSITE" id="PS00633">
    <property type="entry name" value="BROMODOMAIN_1"/>
    <property type="match status" value="1"/>
</dbReference>
<dbReference type="SUPFAM" id="SSF47370">
    <property type="entry name" value="Bromodomain"/>
    <property type="match status" value="2"/>
</dbReference>
<dbReference type="InterPro" id="IPR015943">
    <property type="entry name" value="WD40/YVTN_repeat-like_dom_sf"/>
</dbReference>
<keyword evidence="2" id="KW-0479">Metal-binding</keyword>
<keyword evidence="4" id="KW-0863">Zinc-finger</keyword>
<dbReference type="STRING" id="65357.A0A024GCR1"/>
<evidence type="ECO:0000313" key="13">
    <source>
        <dbReference type="Proteomes" id="UP000053237"/>
    </source>
</evidence>
<protein>
    <recommendedName>
        <fullName evidence="14">Bromodomain and WD repeat-containing protein 1</fullName>
    </recommendedName>
</protein>
<dbReference type="Gene3D" id="2.130.10.10">
    <property type="entry name" value="YVTN repeat-like/Quinoprotein amine dehydrogenase"/>
    <property type="match status" value="3"/>
</dbReference>
<feature type="repeat" description="WD" evidence="8">
    <location>
        <begin position="653"/>
        <end position="685"/>
    </location>
</feature>
<feature type="compositionally biased region" description="Basic and acidic residues" evidence="9">
    <location>
        <begin position="1064"/>
        <end position="1075"/>
    </location>
</feature>
<organism evidence="12 13">
    <name type="scientific">Albugo candida</name>
    <dbReference type="NCBI Taxonomy" id="65357"/>
    <lineage>
        <taxon>Eukaryota</taxon>
        <taxon>Sar</taxon>
        <taxon>Stramenopiles</taxon>
        <taxon>Oomycota</taxon>
        <taxon>Peronosporomycetes</taxon>
        <taxon>Albuginales</taxon>
        <taxon>Albuginaceae</taxon>
        <taxon>Albugo</taxon>
    </lineage>
</organism>
<keyword evidence="13" id="KW-1185">Reference proteome</keyword>
<feature type="repeat" description="WD" evidence="8">
    <location>
        <begin position="379"/>
        <end position="420"/>
    </location>
</feature>
<dbReference type="InterPro" id="IPR018359">
    <property type="entry name" value="Bromodomain_CS"/>
</dbReference>
<evidence type="ECO:0000256" key="7">
    <source>
        <dbReference type="PROSITE-ProRule" id="PRU00035"/>
    </source>
</evidence>
<feature type="domain" description="Bromo" evidence="10">
    <location>
        <begin position="1686"/>
        <end position="1746"/>
    </location>
</feature>
<dbReference type="CDD" id="cd15571">
    <property type="entry name" value="ePHD"/>
    <property type="match status" value="1"/>
</dbReference>
<evidence type="ECO:0000256" key="8">
    <source>
        <dbReference type="PROSITE-ProRule" id="PRU00221"/>
    </source>
</evidence>
<feature type="region of interest" description="Disordered" evidence="9">
    <location>
        <begin position="605"/>
        <end position="627"/>
    </location>
</feature>
<feature type="compositionally biased region" description="Polar residues" evidence="9">
    <location>
        <begin position="1171"/>
        <end position="1192"/>
    </location>
</feature>
<feature type="compositionally biased region" description="Polar residues" evidence="9">
    <location>
        <begin position="1"/>
        <end position="14"/>
    </location>
</feature>
<evidence type="ECO:0000259" key="10">
    <source>
        <dbReference type="PROSITE" id="PS50014"/>
    </source>
</evidence>
<evidence type="ECO:0000256" key="5">
    <source>
        <dbReference type="ARBA" id="ARBA00022833"/>
    </source>
</evidence>
<dbReference type="Pfam" id="PF00400">
    <property type="entry name" value="WD40"/>
    <property type="match status" value="6"/>
</dbReference>
<keyword evidence="3" id="KW-0677">Repeat</keyword>
<dbReference type="PROSITE" id="PS00678">
    <property type="entry name" value="WD_REPEATS_1"/>
    <property type="match status" value="3"/>
</dbReference>
<dbReference type="InterPro" id="IPR036427">
    <property type="entry name" value="Bromodomain-like_sf"/>
</dbReference>
<dbReference type="InterPro" id="IPR057452">
    <property type="entry name" value="BRWD/PHIP_N"/>
</dbReference>
<feature type="compositionally biased region" description="Acidic residues" evidence="9">
    <location>
        <begin position="1052"/>
        <end position="1063"/>
    </location>
</feature>
<dbReference type="InterPro" id="IPR052060">
    <property type="entry name" value="Bromo_WD_repeat"/>
</dbReference>
<dbReference type="Pfam" id="PF00439">
    <property type="entry name" value="Bromodomain"/>
    <property type="match status" value="2"/>
</dbReference>
<dbReference type="InterPro" id="IPR034732">
    <property type="entry name" value="EPHD"/>
</dbReference>
<dbReference type="SMART" id="SM00297">
    <property type="entry name" value="BROMO"/>
    <property type="match status" value="2"/>
</dbReference>
<dbReference type="InterPro" id="IPR001487">
    <property type="entry name" value="Bromodomain"/>
</dbReference>
<dbReference type="GO" id="GO:0008270">
    <property type="term" value="F:zinc ion binding"/>
    <property type="evidence" value="ECO:0007669"/>
    <property type="project" value="UniProtKB-KW"/>
</dbReference>
<evidence type="ECO:0000256" key="9">
    <source>
        <dbReference type="SAM" id="MobiDB-lite"/>
    </source>
</evidence>
<dbReference type="GO" id="GO:0008360">
    <property type="term" value="P:regulation of cell shape"/>
    <property type="evidence" value="ECO:0007669"/>
    <property type="project" value="TreeGrafter"/>
</dbReference>
<feature type="domain" description="Bromo" evidence="10">
    <location>
        <begin position="1902"/>
        <end position="1970"/>
    </location>
</feature>
<evidence type="ECO:0000256" key="3">
    <source>
        <dbReference type="ARBA" id="ARBA00022737"/>
    </source>
</evidence>
<feature type="compositionally biased region" description="Basic and acidic residues" evidence="9">
    <location>
        <begin position="1142"/>
        <end position="1159"/>
    </location>
</feature>
<name>A0A024GCR1_9STRA</name>
<feature type="compositionally biased region" description="Acidic residues" evidence="9">
    <location>
        <begin position="2031"/>
        <end position="2043"/>
    </location>
</feature>
<feature type="compositionally biased region" description="Basic and acidic residues" evidence="9">
    <location>
        <begin position="1032"/>
        <end position="1044"/>
    </location>
</feature>
<dbReference type="GO" id="GO:0007010">
    <property type="term" value="P:cytoskeleton organization"/>
    <property type="evidence" value="ECO:0007669"/>
    <property type="project" value="TreeGrafter"/>
</dbReference>
<proteinExistence type="predicted"/>
<feature type="compositionally biased region" description="Acidic residues" evidence="9">
    <location>
        <begin position="2050"/>
        <end position="2060"/>
    </location>
</feature>
<dbReference type="PANTHER" id="PTHR16266">
    <property type="entry name" value="WD REPEAT DOMAIN 9"/>
    <property type="match status" value="1"/>
</dbReference>
<feature type="region of interest" description="Disordered" evidence="9">
    <location>
        <begin position="1"/>
        <end position="33"/>
    </location>
</feature>
<dbReference type="InterPro" id="IPR013083">
    <property type="entry name" value="Znf_RING/FYVE/PHD"/>
</dbReference>
<sequence>MNDSEVAQAAQEQIDSCRMDQDDHAETDENLSLSSTINQCSTTAARDFQGATTDLSLARATADGKSYMDQVDRSGKLLFLLANFLKHETPCEKAANALIQELEEHHLLKDRLTWKGDRVRATYEDYHFRHQNLPSTHLVQLLSLARKEDTGIDKEGDINMKPRSLLMNPIRPAAGSTLSVQERKRVAKKLVETNFRGRKLRRSILLVQRLLDRFEGMQQFKNAVTAEDLSIELQTALNGQQAEQKESTATKLAADVRAMKQLLHLRQSEQNLANEFRELEQLIYRNRLLRSHTRSGHNQIHRLCRREIGSKQKVQNNMDSALSPHLYSRFRRLKVVNGHLQIPAYCLTYDNAGKFAITGADDRLIKIWCLQTGYLRYTLRGHNGNVTDLAVNSSDTLLASSSDDKTIRIWELGSGAPVAVLIGHSSVVNCVRFHPRQNVVLSASDDGRCFCYKLPDLPTKQAGQYETRQQIAQRLISMNAFCLSLRPIYSLSHYNHHSTRSNKVLCLAFSRCGKYIITGGQDGIARVWDVSVLSDPNVSIPIQNEAMQGFENAHGQPVPDEAGSSQSNLAPSEEINDGSDRHETPALSTEFESITMRRAILPAFDTSTPSNSAVDARNSRTQLQPPERLRESVWSINGNLVPKLPNGEPVAYMRGHTGPITNILFSNDGTQIATASIKDGTARIWLYDPNQFHNPDNIHSNLTHKVLFTHEPYKAQDGSGRCRRSKTPAVDTLCWTKDDKRLITLHSIKPETHQETADWKQRIRIWDPNKGTEVHTLAAMDSARQHGHVNAVFALDVHPHDWRLAVTAGYDGRICLWDISSGRLLKRYTNSSMNEDCIPLLDGGFIPDGSGFCFTDRLGRLLIFGLGSGDSYAVAPVEQYFKSDYATLETDRFMNVIDRETQISPTLMEAGPLVDIYRIEYAHQPPYLLPCGVLTTTYEEQRKERIKQAQESELKCGVSRVDSEDTDEEDFPCAIMPTRADENEALSSSTLSAMTRLPTSRATERDTSLLENFGQTNVHRFHSNNRRTVGRGGRDLRPIEERDTSILQLEISSDDDSTDEDFEVGIRERGSRDVESVEDEDEDEDGELNGDDFLSDDIVSDDTSHSHEGTLHRRLRSHRRVDQQRDATNRSSLRLRRRHDQSHRSLDGNDTSEAQRDVEATAVGPEIDTLIDSSPQDVTSTASTPVESSITAYDQPRDSMEESDEELMQDNIRDEFDQGLTYDEMLSDREQSIFRRRQNTSANAMDSLIVCAFCGHSDDGGIMKLPSESMGVHPLINGSQRLFVHEQCAIASPLCFHRDGLWYNVAKEIRRGRKLECSICHIKGATIGCCVPECRSVYHWKCALTCGWSLNQTEFYCPSHEQHDDNSAGTRLTVQAESVSKRFGLQFHREWLQQVDLSGKQQYVPQVGDFVVYFPQGHQAYLRCFSSGNDRNPISPCIACHFAVRCKVINIDYVFPAIEEYDQTQTIRCELTLSVLAVPTSRISTSLEESNRGWDTNGRYQMEALDQDFASYFRTFQSVDENLQTCLNDTTRHFQFKLQYHSHDVANFLILDYQYMNGVNHKWKLGDRVETPFVLLDKYGMEIESKLSCGTISAINVHKSTAEGISCSSYECIKVSWDDGDNGECFVSPWELEPLDTRRREDKQRRDYEREESVLFRSRRLDGTVRLALLSEINNIMELSISRDFVDAVDESFLDYLITIANPINLTQIRERIRLGYYRQAEALLADAKLLTSNCELYNVDSSTIAQNARTICNTLSAHIQRCFPHYLLPGSDPSLMIQPTIERTLVHDEIPTTNDAQQPDREFDAGEEARNASNVSGNLRSSHPVLDADQASFCAEEAVPFAQNSHTEEANDDTNLEQEHNRALSMEEFWQKLTTSQRDFVSTKNFEDLQVLLNDLHEALMAADQFNIFAAPVTDDIAPGYSKRIKDPMDFGTMLDRISSYRTFSSYLNDLRQVFQNAIEYNGVSSDIGIFAMELQQATLKILSDLVDENVQSKRKRRHADSANETGHPTKNAKKSLRSIAHDSQCSTSEEVEEVSWDDESSDSSSSESFEDFDDDDDWNVGVNTSTKPRKKRALRYSHQQSRPRKGYKRAR</sequence>
<evidence type="ECO:0000313" key="12">
    <source>
        <dbReference type="EMBL" id="CCI44452.1"/>
    </source>
</evidence>
<keyword evidence="1 8" id="KW-0853">WD repeat</keyword>
<dbReference type="GO" id="GO:0006357">
    <property type="term" value="P:regulation of transcription by RNA polymerase II"/>
    <property type="evidence" value="ECO:0007669"/>
    <property type="project" value="TreeGrafter"/>
</dbReference>
<dbReference type="Gene3D" id="1.20.920.10">
    <property type="entry name" value="Bromodomain-like"/>
    <property type="match status" value="2"/>
</dbReference>
<dbReference type="PANTHER" id="PTHR16266:SF17">
    <property type="entry name" value="BRWD3"/>
    <property type="match status" value="1"/>
</dbReference>
<dbReference type="PROSITE" id="PS50082">
    <property type="entry name" value="WD_REPEATS_2"/>
    <property type="match status" value="5"/>
</dbReference>
<dbReference type="PROSITE" id="PS50014">
    <property type="entry name" value="BROMODOMAIN_2"/>
    <property type="match status" value="2"/>
</dbReference>
<feature type="domain" description="PHD-type" evidence="11">
    <location>
        <begin position="1248"/>
        <end position="1361"/>
    </location>
</feature>
<dbReference type="InterPro" id="IPR001680">
    <property type="entry name" value="WD40_rpt"/>
</dbReference>
<evidence type="ECO:0000259" key="11">
    <source>
        <dbReference type="PROSITE" id="PS51805"/>
    </source>
</evidence>
<feature type="repeat" description="WD" evidence="8">
    <location>
        <begin position="785"/>
        <end position="827"/>
    </location>
</feature>
<dbReference type="OrthoDB" id="538223at2759"/>
<dbReference type="PROSITE" id="PS50294">
    <property type="entry name" value="WD_REPEATS_REGION"/>
    <property type="match status" value="3"/>
</dbReference>
<accession>A0A024GCR1</accession>
<feature type="repeat" description="WD" evidence="8">
    <location>
        <begin position="421"/>
        <end position="447"/>
    </location>
</feature>
<reference evidence="12 13" key="1">
    <citation type="submission" date="2012-05" db="EMBL/GenBank/DDBJ databases">
        <title>Recombination and specialization in a pathogen metapopulation.</title>
        <authorList>
            <person name="Gardiner A."/>
            <person name="Kemen E."/>
            <person name="Schultz-Larsen T."/>
            <person name="MacLean D."/>
            <person name="Van Oosterhout C."/>
            <person name="Jones J.D.G."/>
        </authorList>
    </citation>
    <scope>NUCLEOTIDE SEQUENCE [LARGE SCALE GENOMIC DNA]</scope>
    <source>
        <strain evidence="12 13">Ac Nc2</strain>
    </source>
</reference>
<dbReference type="CDD" id="cd00200">
    <property type="entry name" value="WD40"/>
    <property type="match status" value="1"/>
</dbReference>
<feature type="compositionally biased region" description="Basic residues" evidence="9">
    <location>
        <begin position="2069"/>
        <end position="2093"/>
    </location>
</feature>
<dbReference type="Pfam" id="PF25437">
    <property type="entry name" value="BRWD1_N"/>
    <property type="match status" value="1"/>
</dbReference>
<feature type="region of interest" description="Disordered" evidence="9">
    <location>
        <begin position="552"/>
        <end position="585"/>
    </location>
</feature>
<feature type="repeat" description="WD" evidence="8">
    <location>
        <begin position="497"/>
        <end position="531"/>
    </location>
</feature>
<evidence type="ECO:0000256" key="6">
    <source>
        <dbReference type="ARBA" id="ARBA00023117"/>
    </source>
</evidence>
<dbReference type="Gene3D" id="3.30.40.10">
    <property type="entry name" value="Zinc/RING finger domain, C3HC4 (zinc finger)"/>
    <property type="match status" value="1"/>
</dbReference>
<feature type="compositionally biased region" description="Basic and acidic residues" evidence="9">
    <location>
        <begin position="15"/>
        <end position="24"/>
    </location>
</feature>
<dbReference type="InterPro" id="IPR019775">
    <property type="entry name" value="WD40_repeat_CS"/>
</dbReference>
<dbReference type="SUPFAM" id="SSF50978">
    <property type="entry name" value="WD40 repeat-like"/>
    <property type="match status" value="1"/>
</dbReference>
<feature type="region of interest" description="Disordered" evidence="9">
    <location>
        <begin position="1021"/>
        <end position="1201"/>
    </location>
</feature>
<keyword evidence="5" id="KW-0862">Zinc</keyword>
<feature type="region of interest" description="Disordered" evidence="9">
    <location>
        <begin position="1994"/>
        <end position="2093"/>
    </location>
</feature>
<feature type="compositionally biased region" description="Basic and acidic residues" evidence="9">
    <location>
        <begin position="1102"/>
        <end position="1111"/>
    </location>
</feature>
<evidence type="ECO:0000256" key="4">
    <source>
        <dbReference type="ARBA" id="ARBA00022771"/>
    </source>
</evidence>
<feature type="compositionally biased region" description="Polar residues" evidence="9">
    <location>
        <begin position="605"/>
        <end position="624"/>
    </location>
</feature>
<dbReference type="InterPro" id="IPR036322">
    <property type="entry name" value="WD40_repeat_dom_sf"/>
</dbReference>
<gene>
    <name evidence="12" type="ORF">BN9_052610</name>
</gene>
<evidence type="ECO:0000256" key="1">
    <source>
        <dbReference type="ARBA" id="ARBA00022574"/>
    </source>
</evidence>
<keyword evidence="6 7" id="KW-0103">Bromodomain</keyword>
<dbReference type="GO" id="GO:0005634">
    <property type="term" value="C:nucleus"/>
    <property type="evidence" value="ECO:0007669"/>
    <property type="project" value="TreeGrafter"/>
</dbReference>
<feature type="compositionally biased region" description="Acidic residues" evidence="9">
    <location>
        <begin position="1076"/>
        <end position="1100"/>
    </location>
</feature>
<dbReference type="InParanoid" id="A0A024GCR1"/>